<accession>X0RWI7</accession>
<evidence type="ECO:0000313" key="1">
    <source>
        <dbReference type="EMBL" id="GAF68097.1"/>
    </source>
</evidence>
<name>X0RWI7_9ZZZZ</name>
<sequence>MTVQEMVDELGASLGNRTDLAEARFVQWLNWAQYDLCGFHQKRLFPPIRFHELERQEVIQTLVDAGTCDAAGGARTIQFQSGVAQAAVDYYNEMVVEITGYDGTAPSGLVGQKRLIVDYAGSVGDYIATLSEDWDVNPDASTEYEIYQKVYDLATHLGLN</sequence>
<dbReference type="AlphaFoldDB" id="X0RWI7"/>
<proteinExistence type="predicted"/>
<feature type="non-terminal residue" evidence="1">
    <location>
        <position position="160"/>
    </location>
</feature>
<organism evidence="1">
    <name type="scientific">marine sediment metagenome</name>
    <dbReference type="NCBI Taxonomy" id="412755"/>
    <lineage>
        <taxon>unclassified sequences</taxon>
        <taxon>metagenomes</taxon>
        <taxon>ecological metagenomes</taxon>
    </lineage>
</organism>
<protein>
    <submittedName>
        <fullName evidence="1">Uncharacterized protein</fullName>
    </submittedName>
</protein>
<dbReference type="EMBL" id="BARS01005055">
    <property type="protein sequence ID" value="GAF68097.1"/>
    <property type="molecule type" value="Genomic_DNA"/>
</dbReference>
<comment type="caution">
    <text evidence="1">The sequence shown here is derived from an EMBL/GenBank/DDBJ whole genome shotgun (WGS) entry which is preliminary data.</text>
</comment>
<gene>
    <name evidence="1" type="ORF">S01H1_09897</name>
</gene>
<reference evidence="1" key="1">
    <citation type="journal article" date="2014" name="Front. Microbiol.">
        <title>High frequency of phylogenetically diverse reductive dehalogenase-homologous genes in deep subseafloor sedimentary metagenomes.</title>
        <authorList>
            <person name="Kawai M."/>
            <person name="Futagami T."/>
            <person name="Toyoda A."/>
            <person name="Takaki Y."/>
            <person name="Nishi S."/>
            <person name="Hori S."/>
            <person name="Arai W."/>
            <person name="Tsubouchi T."/>
            <person name="Morono Y."/>
            <person name="Uchiyama I."/>
            <person name="Ito T."/>
            <person name="Fujiyama A."/>
            <person name="Inagaki F."/>
            <person name="Takami H."/>
        </authorList>
    </citation>
    <scope>NUCLEOTIDE SEQUENCE</scope>
    <source>
        <strain evidence="1">Expedition CK06-06</strain>
    </source>
</reference>